<dbReference type="GO" id="GO:0009279">
    <property type="term" value="C:cell outer membrane"/>
    <property type="evidence" value="ECO:0007669"/>
    <property type="project" value="UniProtKB-SubCell"/>
</dbReference>
<feature type="chain" id="PRO_5007908749" description="Polysaccharide export outer membrane protein" evidence="15">
    <location>
        <begin position="29"/>
        <end position="373"/>
    </location>
</feature>
<dbReference type="InterPro" id="IPR049712">
    <property type="entry name" value="Poly_export"/>
</dbReference>
<keyword evidence="6" id="KW-0812">Transmembrane</keyword>
<evidence type="ECO:0000256" key="3">
    <source>
        <dbReference type="ARBA" id="ARBA00022448"/>
    </source>
</evidence>
<keyword evidence="9" id="KW-0406">Ion transport</keyword>
<evidence type="ECO:0000256" key="5">
    <source>
        <dbReference type="ARBA" id="ARBA00022597"/>
    </source>
</evidence>
<evidence type="ECO:0000256" key="8">
    <source>
        <dbReference type="ARBA" id="ARBA00023047"/>
    </source>
</evidence>
<comment type="similarity">
    <text evidence="2">Belongs to the BexD/CtrA/VexA family.</text>
</comment>
<proteinExistence type="inferred from homology"/>
<evidence type="ECO:0000313" key="18">
    <source>
        <dbReference type="EMBL" id="KKO72240.1"/>
    </source>
</evidence>
<keyword evidence="5" id="KW-0762">Sugar transport</keyword>
<keyword evidence="8" id="KW-0625">Polysaccharide transport</keyword>
<keyword evidence="4" id="KW-1134">Transmembrane beta strand</keyword>
<keyword evidence="13" id="KW-0998">Cell outer membrane</keyword>
<dbReference type="GO" id="GO:0006811">
    <property type="term" value="P:monoatomic ion transport"/>
    <property type="evidence" value="ECO:0007669"/>
    <property type="project" value="UniProtKB-KW"/>
</dbReference>
<evidence type="ECO:0000256" key="4">
    <source>
        <dbReference type="ARBA" id="ARBA00022452"/>
    </source>
</evidence>
<evidence type="ECO:0000256" key="12">
    <source>
        <dbReference type="ARBA" id="ARBA00023139"/>
    </source>
</evidence>
<dbReference type="PROSITE" id="PS51257">
    <property type="entry name" value="PROKAR_LIPOPROTEIN"/>
    <property type="match status" value="1"/>
</dbReference>
<evidence type="ECO:0000256" key="11">
    <source>
        <dbReference type="ARBA" id="ARBA00023136"/>
    </source>
</evidence>
<evidence type="ECO:0000256" key="6">
    <source>
        <dbReference type="ARBA" id="ARBA00022692"/>
    </source>
</evidence>
<sequence>MAKTLKLAALLPVALLSACTGMYIGVQAPEQAQEAELTSEDIASRADIRSINAQSLAELVAAQRASSAKQRREIVAGQNEQVAGYQYLLAPQDVLNITVWNHPELNNPAGQLSSDLAGRPINDEGYFFYPYVGRIKAAGRTPAQIRTELTQKLTRYLTEPQVDVSVLSYRGRRAFASGELKSPGPRPITDVPLRVTDLVAQSGGLTEKADLRNAILTRKGIAQPLDLYALYYEGDLGQDVLLQEGDIVTVPERRFDKVFVLGEVLVPQSKIMPLGRYTLSEALSDAGGLNQTTSNAAQVYVLRGTDTGRPQIWHLNAKAPDALILADSFELKPRDVVFVDPAAVTRWSRVLNQILPTSTFLVTGAKNINDISN</sequence>
<accession>A0A171KTM3</accession>
<organism evidence="18 19">
    <name type="scientific">Kerstersia gyiorum</name>
    <dbReference type="NCBI Taxonomy" id="206506"/>
    <lineage>
        <taxon>Bacteria</taxon>
        <taxon>Pseudomonadati</taxon>
        <taxon>Pseudomonadota</taxon>
        <taxon>Betaproteobacteria</taxon>
        <taxon>Burkholderiales</taxon>
        <taxon>Alcaligenaceae</taxon>
        <taxon>Kerstersia</taxon>
    </lineage>
</organism>
<dbReference type="GO" id="GO:0046930">
    <property type="term" value="C:pore complex"/>
    <property type="evidence" value="ECO:0007669"/>
    <property type="project" value="UniProtKB-KW"/>
</dbReference>
<dbReference type="Pfam" id="PF02563">
    <property type="entry name" value="Poly_export"/>
    <property type="match status" value="1"/>
</dbReference>
<feature type="domain" description="SLBB" evidence="17">
    <location>
        <begin position="173"/>
        <end position="250"/>
    </location>
</feature>
<name>A0A171KTM3_9BURK</name>
<evidence type="ECO:0000256" key="13">
    <source>
        <dbReference type="ARBA" id="ARBA00023237"/>
    </source>
</evidence>
<evidence type="ECO:0000256" key="7">
    <source>
        <dbReference type="ARBA" id="ARBA00022729"/>
    </source>
</evidence>
<dbReference type="PANTHER" id="PTHR33619">
    <property type="entry name" value="POLYSACCHARIDE EXPORT PROTEIN GFCE-RELATED"/>
    <property type="match status" value="1"/>
</dbReference>
<dbReference type="GO" id="GO:0015159">
    <property type="term" value="F:polysaccharide transmembrane transporter activity"/>
    <property type="evidence" value="ECO:0007669"/>
    <property type="project" value="InterPro"/>
</dbReference>
<evidence type="ECO:0000313" key="19">
    <source>
        <dbReference type="Proteomes" id="UP000078084"/>
    </source>
</evidence>
<evidence type="ECO:0000256" key="1">
    <source>
        <dbReference type="ARBA" id="ARBA00004571"/>
    </source>
</evidence>
<keyword evidence="12" id="KW-0564">Palmitate</keyword>
<dbReference type="Pfam" id="PF22461">
    <property type="entry name" value="SLBB_2"/>
    <property type="match status" value="2"/>
</dbReference>
<evidence type="ECO:0000256" key="9">
    <source>
        <dbReference type="ARBA" id="ARBA00023065"/>
    </source>
</evidence>
<evidence type="ECO:0000259" key="16">
    <source>
        <dbReference type="Pfam" id="PF02563"/>
    </source>
</evidence>
<protein>
    <recommendedName>
        <fullName evidence="20">Polysaccharide export outer membrane protein</fullName>
    </recommendedName>
</protein>
<feature type="signal peptide" evidence="15">
    <location>
        <begin position="1"/>
        <end position="28"/>
    </location>
</feature>
<dbReference type="Gene3D" id="3.30.1950.10">
    <property type="entry name" value="wza like domain"/>
    <property type="match status" value="1"/>
</dbReference>
<keyword evidence="7 15" id="KW-0732">Signal</keyword>
<dbReference type="RefSeq" id="WP_068370059.1">
    <property type="nucleotide sequence ID" value="NZ_LBNE01000003.1"/>
</dbReference>
<dbReference type="InterPro" id="IPR054765">
    <property type="entry name" value="SLBB_dom"/>
</dbReference>
<keyword evidence="11" id="KW-0472">Membrane</keyword>
<dbReference type="STRING" id="206506.AAV32_07245"/>
<comment type="caution">
    <text evidence="18">The sequence shown here is derived from an EMBL/GenBank/DDBJ whole genome shotgun (WGS) entry which is preliminary data.</text>
</comment>
<keyword evidence="19" id="KW-1185">Reference proteome</keyword>
<keyword evidence="3" id="KW-0813">Transport</keyword>
<evidence type="ECO:0000259" key="17">
    <source>
        <dbReference type="Pfam" id="PF22461"/>
    </source>
</evidence>
<evidence type="ECO:0000256" key="2">
    <source>
        <dbReference type="ARBA" id="ARBA00009450"/>
    </source>
</evidence>
<evidence type="ECO:0000256" key="10">
    <source>
        <dbReference type="ARBA" id="ARBA00023114"/>
    </source>
</evidence>
<evidence type="ECO:0000256" key="15">
    <source>
        <dbReference type="SAM" id="SignalP"/>
    </source>
</evidence>
<evidence type="ECO:0008006" key="20">
    <source>
        <dbReference type="Google" id="ProtNLM"/>
    </source>
</evidence>
<keyword evidence="14" id="KW-0449">Lipoprotein</keyword>
<dbReference type="GO" id="GO:0015288">
    <property type="term" value="F:porin activity"/>
    <property type="evidence" value="ECO:0007669"/>
    <property type="project" value="UniProtKB-KW"/>
</dbReference>
<keyword evidence="10" id="KW-0626">Porin</keyword>
<reference evidence="18 19" key="1">
    <citation type="submission" date="2015-04" db="EMBL/GenBank/DDBJ databases">
        <title>Genome sequence of Kerstersia gyiorum CG1.</title>
        <authorList>
            <person name="Greninger A.L."/>
            <person name="Kozyreva V."/>
            <person name="Chaturvedi V."/>
        </authorList>
    </citation>
    <scope>NUCLEOTIDE SEQUENCE [LARGE SCALE GENOMIC DNA]</scope>
    <source>
        <strain evidence="18 19">CG1</strain>
    </source>
</reference>
<dbReference type="PANTHER" id="PTHR33619:SF3">
    <property type="entry name" value="POLYSACCHARIDE EXPORT PROTEIN GFCE-RELATED"/>
    <property type="match status" value="1"/>
</dbReference>
<evidence type="ECO:0000256" key="14">
    <source>
        <dbReference type="ARBA" id="ARBA00023288"/>
    </source>
</evidence>
<dbReference type="AlphaFoldDB" id="A0A171KTM3"/>
<dbReference type="Proteomes" id="UP000078084">
    <property type="component" value="Unassembled WGS sequence"/>
</dbReference>
<feature type="domain" description="SLBB" evidence="17">
    <location>
        <begin position="257"/>
        <end position="339"/>
    </location>
</feature>
<dbReference type="EMBL" id="LBNE01000003">
    <property type="protein sequence ID" value="KKO72240.1"/>
    <property type="molecule type" value="Genomic_DNA"/>
</dbReference>
<gene>
    <name evidence="18" type="ORF">AAV32_07245</name>
</gene>
<feature type="domain" description="Polysaccharide export protein N-terminal" evidence="16">
    <location>
        <begin position="83"/>
        <end position="166"/>
    </location>
</feature>
<dbReference type="Gene3D" id="3.10.560.10">
    <property type="entry name" value="Outer membrane lipoprotein wza domain like"/>
    <property type="match status" value="2"/>
</dbReference>
<dbReference type="InterPro" id="IPR003715">
    <property type="entry name" value="Poly_export_N"/>
</dbReference>
<comment type="subcellular location">
    <subcellularLocation>
        <location evidence="1">Cell outer membrane</location>
        <topology evidence="1">Multi-pass membrane protein</topology>
    </subcellularLocation>
</comment>